<dbReference type="GO" id="GO:0005829">
    <property type="term" value="C:cytosol"/>
    <property type="evidence" value="ECO:0007669"/>
    <property type="project" value="TreeGrafter"/>
</dbReference>
<dbReference type="InterPro" id="IPR011251">
    <property type="entry name" value="Luciferase-like_dom"/>
</dbReference>
<comment type="similarity">
    <text evidence="1">To bacterial alkanal monooxygenase alpha and beta chains.</text>
</comment>
<evidence type="ECO:0000313" key="3">
    <source>
        <dbReference type="EMBL" id="MBO0655808.1"/>
    </source>
</evidence>
<dbReference type="PANTHER" id="PTHR30137:SF6">
    <property type="entry name" value="LUCIFERASE-LIKE MONOOXYGENASE"/>
    <property type="match status" value="1"/>
</dbReference>
<dbReference type="Gene3D" id="3.20.20.30">
    <property type="entry name" value="Luciferase-like domain"/>
    <property type="match status" value="1"/>
</dbReference>
<evidence type="ECO:0000256" key="1">
    <source>
        <dbReference type="ARBA" id="ARBA00007789"/>
    </source>
</evidence>
<name>A0A939FQ79_9ACTN</name>
<dbReference type="RefSeq" id="WP_086566506.1">
    <property type="nucleotide sequence ID" value="NZ_JAFMOF010000004.1"/>
</dbReference>
<keyword evidence="4" id="KW-1185">Reference proteome</keyword>
<dbReference type="PANTHER" id="PTHR30137">
    <property type="entry name" value="LUCIFERASE-LIKE MONOOXYGENASE"/>
    <property type="match status" value="1"/>
</dbReference>
<protein>
    <submittedName>
        <fullName evidence="3">MsnO8 family LLM class oxidoreductase</fullName>
        <ecNumber evidence="3">1.-.-.-</ecNumber>
    </submittedName>
</protein>
<proteinExistence type="predicted"/>
<evidence type="ECO:0000313" key="4">
    <source>
        <dbReference type="Proteomes" id="UP000664781"/>
    </source>
</evidence>
<organism evidence="3 4">
    <name type="scientific">Streptomyces triculaminicus</name>
    <dbReference type="NCBI Taxonomy" id="2816232"/>
    <lineage>
        <taxon>Bacteria</taxon>
        <taxon>Bacillati</taxon>
        <taxon>Actinomycetota</taxon>
        <taxon>Actinomycetes</taxon>
        <taxon>Kitasatosporales</taxon>
        <taxon>Streptomycetaceae</taxon>
        <taxon>Streptomyces</taxon>
    </lineage>
</organism>
<sequence>MKLTAFDQVLVYGATGPAGAARESVRLAVAAERLGYDRFWIAEHHGATSGCGSPEILVAAAAAETATIRVGTASVLLPHYAPLKVATTFNLLERLFPGRIDLGIGRGPGAGEAVVRRLARPDEAPYPEKVERLLAHLTAGTDLLPYSTPPQLWLTGAGPGGALLAAHHGLPFCLAQFAHGTPRPDIVDLYRDNFRPGPLGESPRVSIAARVACADDPRDVRLLRSLLALAAAPTNRRTLPSWDELHAMGSTVPSPGAGTDTDGMSVLAGVPTEVAEKLAALIAAYSPDELAFTTVCPDFDLRVRTFELLRAMLPAVP</sequence>
<dbReference type="EC" id="1.-.-.-" evidence="3"/>
<dbReference type="AlphaFoldDB" id="A0A939FQ79"/>
<gene>
    <name evidence="3" type="ORF">J1792_24415</name>
</gene>
<comment type="caution">
    <text evidence="3">The sequence shown here is derived from an EMBL/GenBank/DDBJ whole genome shotgun (WGS) entry which is preliminary data.</text>
</comment>
<dbReference type="InterPro" id="IPR019949">
    <property type="entry name" value="CmoO-like"/>
</dbReference>
<dbReference type="NCBIfam" id="TIGR03558">
    <property type="entry name" value="oxido_grp_1"/>
    <property type="match status" value="1"/>
</dbReference>
<evidence type="ECO:0000259" key="2">
    <source>
        <dbReference type="Pfam" id="PF00296"/>
    </source>
</evidence>
<dbReference type="Pfam" id="PF00296">
    <property type="entry name" value="Bac_luciferase"/>
    <property type="match status" value="1"/>
</dbReference>
<dbReference type="SUPFAM" id="SSF51679">
    <property type="entry name" value="Bacterial luciferase-like"/>
    <property type="match status" value="1"/>
</dbReference>
<feature type="domain" description="Luciferase-like" evidence="2">
    <location>
        <begin position="11"/>
        <end position="281"/>
    </location>
</feature>
<dbReference type="InterPro" id="IPR050766">
    <property type="entry name" value="Bact_Lucif_Oxidored"/>
</dbReference>
<dbReference type="GO" id="GO:0016705">
    <property type="term" value="F:oxidoreductase activity, acting on paired donors, with incorporation or reduction of molecular oxygen"/>
    <property type="evidence" value="ECO:0007669"/>
    <property type="project" value="InterPro"/>
</dbReference>
<accession>A0A939FQ79</accession>
<dbReference type="Proteomes" id="UP000664781">
    <property type="component" value="Unassembled WGS sequence"/>
</dbReference>
<keyword evidence="3" id="KW-0560">Oxidoreductase</keyword>
<dbReference type="EMBL" id="JAFMOF010000004">
    <property type="protein sequence ID" value="MBO0655808.1"/>
    <property type="molecule type" value="Genomic_DNA"/>
</dbReference>
<dbReference type="InterPro" id="IPR036661">
    <property type="entry name" value="Luciferase-like_sf"/>
</dbReference>
<reference evidence="3" key="1">
    <citation type="submission" date="2021-03" db="EMBL/GenBank/DDBJ databases">
        <title>Streptomyces strains.</title>
        <authorList>
            <person name="Lund M.B."/>
            <person name="Toerring T."/>
        </authorList>
    </citation>
    <scope>NUCLEOTIDE SEQUENCE</scope>
    <source>
        <strain evidence="3">JCM 4242</strain>
    </source>
</reference>